<organism evidence="13 14">
    <name type="scientific">Erwinia pyrifoliae</name>
    <dbReference type="NCBI Taxonomy" id="79967"/>
    <lineage>
        <taxon>Bacteria</taxon>
        <taxon>Pseudomonadati</taxon>
        <taxon>Pseudomonadota</taxon>
        <taxon>Gammaproteobacteria</taxon>
        <taxon>Enterobacterales</taxon>
        <taxon>Erwiniaceae</taxon>
        <taxon>Erwinia</taxon>
    </lineage>
</organism>
<evidence type="ECO:0000313" key="14">
    <source>
        <dbReference type="Proteomes" id="UP001058553"/>
    </source>
</evidence>
<comment type="similarity">
    <text evidence="4">In the C-terminal section; belongs to the glycosyl hydrolase 73 family.</text>
</comment>
<keyword evidence="13" id="KW-0966">Cell projection</keyword>
<evidence type="ECO:0000256" key="8">
    <source>
        <dbReference type="ARBA" id="ARBA00022801"/>
    </source>
</evidence>
<evidence type="ECO:0000313" key="13">
    <source>
        <dbReference type="EMBL" id="UWS34349.1"/>
    </source>
</evidence>
<keyword evidence="8 13" id="KW-0378">Hydrolase</keyword>
<evidence type="ECO:0000256" key="4">
    <source>
        <dbReference type="ARBA" id="ARBA00007974"/>
    </source>
</evidence>
<evidence type="ECO:0000256" key="6">
    <source>
        <dbReference type="ARBA" id="ARBA00022764"/>
    </source>
</evidence>
<keyword evidence="9" id="KW-0326">Glycosidase</keyword>
<dbReference type="Pfam" id="PF10135">
    <property type="entry name" value="Rod-binding"/>
    <property type="match status" value="1"/>
</dbReference>
<accession>A0ABY5XAD1</accession>
<evidence type="ECO:0000256" key="11">
    <source>
        <dbReference type="ARBA" id="ARBA00030835"/>
    </source>
</evidence>
<evidence type="ECO:0000256" key="2">
    <source>
        <dbReference type="ARBA" id="ARBA00004418"/>
    </source>
</evidence>
<keyword evidence="10" id="KW-0961">Cell wall biogenesis/degradation</keyword>
<dbReference type="InterPro" id="IPR051056">
    <property type="entry name" value="Glycosyl_Hydrolase_73"/>
</dbReference>
<reference evidence="13" key="1">
    <citation type="submission" date="2022-07" db="EMBL/GenBank/DDBJ databases">
        <title>Genetic diversity of Erwinia pyrifoliae.</title>
        <authorList>
            <person name="Park D.S."/>
            <person name="Ham H."/>
        </authorList>
    </citation>
    <scope>NUCLEOTIDE SEQUENCE</scope>
    <source>
        <strain evidence="13">CP201486</strain>
    </source>
</reference>
<evidence type="ECO:0000256" key="7">
    <source>
        <dbReference type="ARBA" id="ARBA00022795"/>
    </source>
</evidence>
<dbReference type="PRINTS" id="PR01002">
    <property type="entry name" value="FLGFLGJ"/>
</dbReference>
<dbReference type="Proteomes" id="UP001058553">
    <property type="component" value="Chromosome"/>
</dbReference>
<dbReference type="NCBIfam" id="TIGR02541">
    <property type="entry name" value="flagell_FlgJ"/>
    <property type="match status" value="1"/>
</dbReference>
<gene>
    <name evidence="13" type="primary">flgJ</name>
    <name evidence="13" type="ORF">NYP84_03990</name>
</gene>
<keyword evidence="7" id="KW-1005">Bacterial flagellum biogenesis</keyword>
<protein>
    <recommendedName>
        <fullName evidence="5">Peptidoglycan hydrolase FlgJ</fullName>
    </recommendedName>
    <alternativeName>
        <fullName evidence="11">Muramidase FlgJ</fullName>
    </alternativeName>
</protein>
<evidence type="ECO:0000259" key="12">
    <source>
        <dbReference type="SMART" id="SM00047"/>
    </source>
</evidence>
<evidence type="ECO:0000256" key="10">
    <source>
        <dbReference type="ARBA" id="ARBA00023316"/>
    </source>
</evidence>
<dbReference type="PANTHER" id="PTHR33308">
    <property type="entry name" value="PEPTIDOGLYCAN HYDROLASE FLGJ"/>
    <property type="match status" value="1"/>
</dbReference>
<proteinExistence type="inferred from homology"/>
<dbReference type="Gene3D" id="1.10.530.10">
    <property type="match status" value="1"/>
</dbReference>
<dbReference type="RefSeq" id="WP_259826128.1">
    <property type="nucleotide sequence ID" value="NZ_CP103445.1"/>
</dbReference>
<keyword evidence="13" id="KW-0282">Flagellum</keyword>
<comment type="similarity">
    <text evidence="3">In the N-terminal section; belongs to the FlgJ family.</text>
</comment>
<dbReference type="PANTHER" id="PTHR33308:SF9">
    <property type="entry name" value="PEPTIDOGLYCAN HYDROLASE FLGJ"/>
    <property type="match status" value="1"/>
</dbReference>
<dbReference type="InterPro" id="IPR019301">
    <property type="entry name" value="Flagellar_prot_FlgJ_N"/>
</dbReference>
<feature type="domain" description="Mannosyl-glycoprotein endo-beta-N-acetylglucosamidase-like" evidence="12">
    <location>
        <begin position="148"/>
        <end position="314"/>
    </location>
</feature>
<evidence type="ECO:0000256" key="3">
    <source>
        <dbReference type="ARBA" id="ARBA00006880"/>
    </source>
</evidence>
<keyword evidence="13" id="KW-0969">Cilium</keyword>
<evidence type="ECO:0000256" key="5">
    <source>
        <dbReference type="ARBA" id="ARBA00013433"/>
    </source>
</evidence>
<comment type="function">
    <text evidence="1">Flagellum-specific muramidase which hydrolyzes the peptidoglycan layer to assemble the rod structure in the periplasmic space.</text>
</comment>
<dbReference type="SMART" id="SM00047">
    <property type="entry name" value="LYZ2"/>
    <property type="match status" value="1"/>
</dbReference>
<dbReference type="GO" id="GO:0016787">
    <property type="term" value="F:hydrolase activity"/>
    <property type="evidence" value="ECO:0007669"/>
    <property type="project" value="UniProtKB-KW"/>
</dbReference>
<dbReference type="Gene3D" id="2.10.70.40">
    <property type="entry name" value="peptidoglycan hydrolase"/>
    <property type="match status" value="1"/>
</dbReference>
<keyword evidence="6" id="KW-0574">Periplasm</keyword>
<dbReference type="InterPro" id="IPR013377">
    <property type="entry name" value="FlgJ"/>
</dbReference>
<name>A0ABY5XAD1_ERWPY</name>
<sequence>MSANPPFSTAAWDLRSLDALKLKATNNAPQALKAAAQQMEGLFVQMMLKSMRDASIKDDALHSPATDMYTSMHDQQLAQDIAQKSQLGFAGMIVRQMGGESASPTANIAAPAAASWSSLPDGLRPPSAKTAAVPLSSPVAMSTSSPTHLACAQGSSSQPFIQRLLRPALQAAQSSGIHPHLILAQAALESGWGKREIAASDGKPSHNLFGIKASADWQGKTTEITTTEYRDGSPHKVKAAFRVYDSYRDALTDYARLLTQNPRYRQVAQSTSAEQGAHALQAGGYATDPAYASKLKNIIQQVKGSISTGIQAYKSDLNDIF</sequence>
<dbReference type="Pfam" id="PF01832">
    <property type="entry name" value="Glucosaminidase"/>
    <property type="match status" value="1"/>
</dbReference>
<evidence type="ECO:0000256" key="1">
    <source>
        <dbReference type="ARBA" id="ARBA00002954"/>
    </source>
</evidence>
<keyword evidence="14" id="KW-1185">Reference proteome</keyword>
<dbReference type="EMBL" id="CP103445">
    <property type="protein sequence ID" value="UWS34349.1"/>
    <property type="molecule type" value="Genomic_DNA"/>
</dbReference>
<dbReference type="InterPro" id="IPR002901">
    <property type="entry name" value="MGlyc_endo_b_GlcNAc-like_dom"/>
</dbReference>
<comment type="subcellular location">
    <subcellularLocation>
        <location evidence="2">Periplasm</location>
    </subcellularLocation>
</comment>
<evidence type="ECO:0000256" key="9">
    <source>
        <dbReference type="ARBA" id="ARBA00023295"/>
    </source>
</evidence>